<organism evidence="2 3">
    <name type="scientific">Rubroshorea leprosula</name>
    <dbReference type="NCBI Taxonomy" id="152421"/>
    <lineage>
        <taxon>Eukaryota</taxon>
        <taxon>Viridiplantae</taxon>
        <taxon>Streptophyta</taxon>
        <taxon>Embryophyta</taxon>
        <taxon>Tracheophyta</taxon>
        <taxon>Spermatophyta</taxon>
        <taxon>Magnoliopsida</taxon>
        <taxon>eudicotyledons</taxon>
        <taxon>Gunneridae</taxon>
        <taxon>Pentapetalae</taxon>
        <taxon>rosids</taxon>
        <taxon>malvids</taxon>
        <taxon>Malvales</taxon>
        <taxon>Dipterocarpaceae</taxon>
        <taxon>Rubroshorea</taxon>
    </lineage>
</organism>
<feature type="compositionally biased region" description="Basic and acidic residues" evidence="1">
    <location>
        <begin position="53"/>
        <end position="69"/>
    </location>
</feature>
<reference evidence="2 3" key="1">
    <citation type="journal article" date="2021" name="Commun. Biol.">
        <title>The genome of Shorea leprosula (Dipterocarpaceae) highlights the ecological relevance of drought in aseasonal tropical rainforests.</title>
        <authorList>
            <person name="Ng K.K.S."/>
            <person name="Kobayashi M.J."/>
            <person name="Fawcett J.A."/>
            <person name="Hatakeyama M."/>
            <person name="Paape T."/>
            <person name="Ng C.H."/>
            <person name="Ang C.C."/>
            <person name="Tnah L.H."/>
            <person name="Lee C.T."/>
            <person name="Nishiyama T."/>
            <person name="Sese J."/>
            <person name="O'Brien M.J."/>
            <person name="Copetti D."/>
            <person name="Mohd Noor M.I."/>
            <person name="Ong R.C."/>
            <person name="Putra M."/>
            <person name="Sireger I.Z."/>
            <person name="Indrioko S."/>
            <person name="Kosugi Y."/>
            <person name="Izuno A."/>
            <person name="Isagi Y."/>
            <person name="Lee S.L."/>
            <person name="Shimizu K.K."/>
        </authorList>
    </citation>
    <scope>NUCLEOTIDE SEQUENCE [LARGE SCALE GENOMIC DNA]</scope>
    <source>
        <strain evidence="2">214</strain>
    </source>
</reference>
<dbReference type="Proteomes" id="UP001054252">
    <property type="component" value="Unassembled WGS sequence"/>
</dbReference>
<dbReference type="AlphaFoldDB" id="A0AAV5LV78"/>
<proteinExistence type="predicted"/>
<dbReference type="EMBL" id="BPVZ01000143">
    <property type="protein sequence ID" value="GKV40653.1"/>
    <property type="molecule type" value="Genomic_DNA"/>
</dbReference>
<evidence type="ECO:0000256" key="1">
    <source>
        <dbReference type="SAM" id="MobiDB-lite"/>
    </source>
</evidence>
<keyword evidence="3" id="KW-1185">Reference proteome</keyword>
<comment type="caution">
    <text evidence="2">The sequence shown here is derived from an EMBL/GenBank/DDBJ whole genome shotgun (WGS) entry which is preliminary data.</text>
</comment>
<protein>
    <submittedName>
        <fullName evidence="2">Uncharacterized protein</fullName>
    </submittedName>
</protein>
<feature type="region of interest" description="Disordered" evidence="1">
    <location>
        <begin position="1"/>
        <end position="99"/>
    </location>
</feature>
<evidence type="ECO:0000313" key="3">
    <source>
        <dbReference type="Proteomes" id="UP001054252"/>
    </source>
</evidence>
<sequence length="176" mass="19938">MMLSASPTSLAKSSLEEMLESLRRRDESEKPKDLPPAPPGRITSKARLPSCRSEVKAREGGKRKEEQFRVRRNSFGSKKMRKELNLDSPYGGEAAEGKNGVGMEVADDRGTEENLFKIAVKKGGELEWDVNDNTGYCIKKKLKSFVSAPKWSVGFWNDKIYFWGGIICLPRKWKCY</sequence>
<accession>A0AAV5LV78</accession>
<feature type="compositionally biased region" description="Polar residues" evidence="1">
    <location>
        <begin position="1"/>
        <end position="12"/>
    </location>
</feature>
<gene>
    <name evidence="2" type="ORF">SLEP1_g48262</name>
</gene>
<name>A0AAV5LV78_9ROSI</name>
<feature type="compositionally biased region" description="Basic and acidic residues" evidence="1">
    <location>
        <begin position="20"/>
        <end position="33"/>
    </location>
</feature>
<evidence type="ECO:0000313" key="2">
    <source>
        <dbReference type="EMBL" id="GKV40653.1"/>
    </source>
</evidence>